<dbReference type="InParanoid" id="A0A2J7RBJ8"/>
<evidence type="ECO:0000313" key="2">
    <source>
        <dbReference type="EMBL" id="PNF38213.1"/>
    </source>
</evidence>
<keyword evidence="1" id="KW-0812">Transmembrane</keyword>
<keyword evidence="1" id="KW-1133">Transmembrane helix</keyword>
<dbReference type="EMBL" id="NEVH01005896">
    <property type="protein sequence ID" value="PNF38213.1"/>
    <property type="molecule type" value="Genomic_DNA"/>
</dbReference>
<gene>
    <name evidence="2" type="ORF">B7P43_G13470</name>
</gene>
<reference evidence="2 3" key="1">
    <citation type="submission" date="2017-12" db="EMBL/GenBank/DDBJ databases">
        <title>Hemimetabolous genomes reveal molecular basis of termite eusociality.</title>
        <authorList>
            <person name="Harrison M.C."/>
            <person name="Jongepier E."/>
            <person name="Robertson H.M."/>
            <person name="Arning N."/>
            <person name="Bitard-Feildel T."/>
            <person name="Chao H."/>
            <person name="Childers C.P."/>
            <person name="Dinh H."/>
            <person name="Doddapaneni H."/>
            <person name="Dugan S."/>
            <person name="Gowin J."/>
            <person name="Greiner C."/>
            <person name="Han Y."/>
            <person name="Hu H."/>
            <person name="Hughes D.S.T."/>
            <person name="Huylmans A.-K."/>
            <person name="Kemena C."/>
            <person name="Kremer L.P.M."/>
            <person name="Lee S.L."/>
            <person name="Lopez-Ezquerra A."/>
            <person name="Mallet L."/>
            <person name="Monroy-Kuhn J.M."/>
            <person name="Moser A."/>
            <person name="Murali S.C."/>
            <person name="Muzny D.M."/>
            <person name="Otani S."/>
            <person name="Piulachs M.-D."/>
            <person name="Poelchau M."/>
            <person name="Qu J."/>
            <person name="Schaub F."/>
            <person name="Wada-Katsumata A."/>
            <person name="Worley K.C."/>
            <person name="Xie Q."/>
            <person name="Ylla G."/>
            <person name="Poulsen M."/>
            <person name="Gibbs R.A."/>
            <person name="Schal C."/>
            <person name="Richards S."/>
            <person name="Belles X."/>
            <person name="Korb J."/>
            <person name="Bornberg-Bauer E."/>
        </authorList>
    </citation>
    <scope>NUCLEOTIDE SEQUENCE [LARGE SCALE GENOMIC DNA]</scope>
    <source>
        <tissue evidence="2">Whole body</tissue>
    </source>
</reference>
<evidence type="ECO:0000313" key="3">
    <source>
        <dbReference type="Proteomes" id="UP000235965"/>
    </source>
</evidence>
<name>A0A2J7RBJ8_9NEOP</name>
<accession>A0A2J7RBJ8</accession>
<sequence length="155" mass="18245">MRPNIAKTPVMPYTREIFSVLRVLALVFGLIGSITYRFSSLECLYVRYFTLVRPKLEYASVVWNSITSTDANKLERIQQKFASVCFYRLFPRISYTYTYALEKLSLQSLRKRRHHLDAYFFIQVYRGFKSCSSLLENISLRVPPSNLRGFPWFGV</sequence>
<keyword evidence="3" id="KW-1185">Reference proteome</keyword>
<comment type="caution">
    <text evidence="2">The sequence shown here is derived from an EMBL/GenBank/DDBJ whole genome shotgun (WGS) entry which is preliminary data.</text>
</comment>
<dbReference type="AlphaFoldDB" id="A0A2J7RBJ8"/>
<proteinExistence type="predicted"/>
<protein>
    <submittedName>
        <fullName evidence="2">Uncharacterized protein</fullName>
    </submittedName>
</protein>
<dbReference type="Proteomes" id="UP000235965">
    <property type="component" value="Unassembled WGS sequence"/>
</dbReference>
<dbReference type="STRING" id="105785.A0A2J7RBJ8"/>
<keyword evidence="1" id="KW-0472">Membrane</keyword>
<evidence type="ECO:0000256" key="1">
    <source>
        <dbReference type="SAM" id="Phobius"/>
    </source>
</evidence>
<organism evidence="2 3">
    <name type="scientific">Cryptotermes secundus</name>
    <dbReference type="NCBI Taxonomy" id="105785"/>
    <lineage>
        <taxon>Eukaryota</taxon>
        <taxon>Metazoa</taxon>
        <taxon>Ecdysozoa</taxon>
        <taxon>Arthropoda</taxon>
        <taxon>Hexapoda</taxon>
        <taxon>Insecta</taxon>
        <taxon>Pterygota</taxon>
        <taxon>Neoptera</taxon>
        <taxon>Polyneoptera</taxon>
        <taxon>Dictyoptera</taxon>
        <taxon>Blattodea</taxon>
        <taxon>Blattoidea</taxon>
        <taxon>Termitoidae</taxon>
        <taxon>Kalotermitidae</taxon>
        <taxon>Cryptotermitinae</taxon>
        <taxon>Cryptotermes</taxon>
    </lineage>
</organism>
<feature type="transmembrane region" description="Helical" evidence="1">
    <location>
        <begin position="20"/>
        <end position="38"/>
    </location>
</feature>